<dbReference type="STRING" id="6573.A0A210QXC3"/>
<dbReference type="InterPro" id="IPR013766">
    <property type="entry name" value="Thioredoxin_domain"/>
</dbReference>
<dbReference type="EMBL" id="NEDP02001389">
    <property type="protein sequence ID" value="OWF53332.1"/>
    <property type="molecule type" value="Genomic_DNA"/>
</dbReference>
<accession>A0A210QXC3</accession>
<evidence type="ECO:0000313" key="4">
    <source>
        <dbReference type="Proteomes" id="UP000242188"/>
    </source>
</evidence>
<dbReference type="PANTHER" id="PTHR46497">
    <property type="entry name" value="THIOREDOXIN DOMAIN-CONTAINING PROTEIN 11"/>
    <property type="match status" value="1"/>
</dbReference>
<proteinExistence type="predicted"/>
<dbReference type="InterPro" id="IPR052792">
    <property type="entry name" value="Thioredoxin_dom-contain_11"/>
</dbReference>
<dbReference type="PANTHER" id="PTHR46497:SF1">
    <property type="entry name" value="THIOREDOXIN DOMAIN-CONTAINING PROTEIN 11"/>
    <property type="match status" value="1"/>
</dbReference>
<dbReference type="Gene3D" id="3.40.30.10">
    <property type="entry name" value="Glutaredoxin"/>
    <property type="match status" value="3"/>
</dbReference>
<dbReference type="Proteomes" id="UP000242188">
    <property type="component" value="Unassembled WGS sequence"/>
</dbReference>
<dbReference type="PROSITE" id="PS51352">
    <property type="entry name" value="THIOREDOXIN_2"/>
    <property type="match status" value="1"/>
</dbReference>
<name>A0A210QXC3_MIZYE</name>
<dbReference type="AlphaFoldDB" id="A0A210QXC3"/>
<sequence length="846" mass="97680">MVIPPKPPERFFPVGSAVLDFPYGNINPVTNLLVKEEIIFMMYYAPWCSKSKEIRTEFAIAAKYFQNRVRFVAVNCWWPNGECRSSYKLISYPELFIYHTNLDGFKFTGIPTAAYMIKYTEDILYPLKILHTREQIKEFNSRYDNVMIGFFDFHASPQPLGYRQFYITAMRLLEEDFSQPVRTAIITQPNLASLLGLHNTKSLILHRLTNTTLIYPQNNNFTDEDITQWIRLHKQQPVVKWLSPPGHKTQHLSTAINRGSAVLVFIPINQLHTYNYYYNMVREVALHYLNCNNSLFLHDAVELSIRQRSASLEGHLQQTDQCRHKQVYKSMLYMPPSHDKNCCVSLVTSHSKEYSGEDSQTVCEYCKHVKTTPSLEERSHLCMIDTPTSLSAGVMLSGLAHTPPQCLNTAQDYNTNEYRTLCCKECSYNMLSDDKCSSRKTTDPFIAKSNSIFQNLLCRNLKLQEEQNLTSPFDFIKDFDRLGIEEVIGLHCRSNRTLNLHVMDIKHHSVFLERLVPGYPIDINTPAAVIVDKKNEAQFVLGETFNKKNLAQFIINYTSSDLNRHLRSGTLQDPCYGENAGVCIRETTFNTFQDIILQQDKDVLVLLYAPWCGFCAGFAHLYINLAKYFKTAQNLIFARINADTNDLPWEYTVSSYPTLLFFPAHRKSDSVVFPASIPKTLPNLIKFVLHHSTHDLRLDTAADICSNSCIDHNRVVVAATIETLRMRSHQYTRRLRRLMSRLASLNNTPSPNHHLTKMSKHSPEKSSSDRLVQDPPDDDLVLHRRHKVHSSIAYVQRQIHKMEKRVKDAMHLHKYLLSHKKFTSGKEQLFKYFSPEIKDTKSKTKS</sequence>
<organism evidence="3 4">
    <name type="scientific">Mizuhopecten yessoensis</name>
    <name type="common">Japanese scallop</name>
    <name type="synonym">Patinopecten yessoensis</name>
    <dbReference type="NCBI Taxonomy" id="6573"/>
    <lineage>
        <taxon>Eukaryota</taxon>
        <taxon>Metazoa</taxon>
        <taxon>Spiralia</taxon>
        <taxon>Lophotrochozoa</taxon>
        <taxon>Mollusca</taxon>
        <taxon>Bivalvia</taxon>
        <taxon>Autobranchia</taxon>
        <taxon>Pteriomorphia</taxon>
        <taxon>Pectinida</taxon>
        <taxon>Pectinoidea</taxon>
        <taxon>Pectinidae</taxon>
        <taxon>Mizuhopecten</taxon>
    </lineage>
</organism>
<dbReference type="OrthoDB" id="1910803at2759"/>
<dbReference type="CDD" id="cd02995">
    <property type="entry name" value="PDI_a_PDI_a'_C"/>
    <property type="match status" value="1"/>
</dbReference>
<reference evidence="3 4" key="1">
    <citation type="journal article" date="2017" name="Nat. Ecol. Evol.">
        <title>Scallop genome provides insights into evolution of bilaterian karyotype and development.</title>
        <authorList>
            <person name="Wang S."/>
            <person name="Zhang J."/>
            <person name="Jiao W."/>
            <person name="Li J."/>
            <person name="Xun X."/>
            <person name="Sun Y."/>
            <person name="Guo X."/>
            <person name="Huan P."/>
            <person name="Dong B."/>
            <person name="Zhang L."/>
            <person name="Hu X."/>
            <person name="Sun X."/>
            <person name="Wang J."/>
            <person name="Zhao C."/>
            <person name="Wang Y."/>
            <person name="Wang D."/>
            <person name="Huang X."/>
            <person name="Wang R."/>
            <person name="Lv J."/>
            <person name="Li Y."/>
            <person name="Zhang Z."/>
            <person name="Liu B."/>
            <person name="Lu W."/>
            <person name="Hui Y."/>
            <person name="Liang J."/>
            <person name="Zhou Z."/>
            <person name="Hou R."/>
            <person name="Li X."/>
            <person name="Liu Y."/>
            <person name="Li H."/>
            <person name="Ning X."/>
            <person name="Lin Y."/>
            <person name="Zhao L."/>
            <person name="Xing Q."/>
            <person name="Dou J."/>
            <person name="Li Y."/>
            <person name="Mao J."/>
            <person name="Guo H."/>
            <person name="Dou H."/>
            <person name="Li T."/>
            <person name="Mu C."/>
            <person name="Jiang W."/>
            <person name="Fu Q."/>
            <person name="Fu X."/>
            <person name="Miao Y."/>
            <person name="Liu J."/>
            <person name="Yu Q."/>
            <person name="Li R."/>
            <person name="Liao H."/>
            <person name="Li X."/>
            <person name="Kong Y."/>
            <person name="Jiang Z."/>
            <person name="Chourrout D."/>
            <person name="Li R."/>
            <person name="Bao Z."/>
        </authorList>
    </citation>
    <scope>NUCLEOTIDE SEQUENCE [LARGE SCALE GENOMIC DNA]</scope>
    <source>
        <strain evidence="3 4">PY_sf001</strain>
    </source>
</reference>
<comment type="caution">
    <text evidence="3">The sequence shown here is derived from an EMBL/GenBank/DDBJ whole genome shotgun (WGS) entry which is preliminary data.</text>
</comment>
<dbReference type="Pfam" id="PF00085">
    <property type="entry name" value="Thioredoxin"/>
    <property type="match status" value="2"/>
</dbReference>
<keyword evidence="4" id="KW-1185">Reference proteome</keyword>
<feature type="domain" description="Thioredoxin" evidence="2">
    <location>
        <begin position="560"/>
        <end position="693"/>
    </location>
</feature>
<evidence type="ECO:0000313" key="3">
    <source>
        <dbReference type="EMBL" id="OWF53332.1"/>
    </source>
</evidence>
<dbReference type="InterPro" id="IPR036249">
    <property type="entry name" value="Thioredoxin-like_sf"/>
</dbReference>
<evidence type="ECO:0000256" key="1">
    <source>
        <dbReference type="SAM" id="MobiDB-lite"/>
    </source>
</evidence>
<feature type="compositionally biased region" description="Basic and acidic residues" evidence="1">
    <location>
        <begin position="761"/>
        <end position="772"/>
    </location>
</feature>
<evidence type="ECO:0000259" key="2">
    <source>
        <dbReference type="PROSITE" id="PS51352"/>
    </source>
</evidence>
<gene>
    <name evidence="3" type="ORF">KP79_PYT05375</name>
</gene>
<protein>
    <submittedName>
        <fullName evidence="3">Thioredoxin domain-containing protein 11</fullName>
    </submittedName>
</protein>
<feature type="region of interest" description="Disordered" evidence="1">
    <location>
        <begin position="744"/>
        <end position="779"/>
    </location>
</feature>
<dbReference type="SUPFAM" id="SSF52833">
    <property type="entry name" value="Thioredoxin-like"/>
    <property type="match status" value="2"/>
</dbReference>